<dbReference type="SUPFAM" id="SSF57756">
    <property type="entry name" value="Retrovirus zinc finger-like domains"/>
    <property type="match status" value="1"/>
</dbReference>
<accession>A0A0L6VA79</accession>
<protein>
    <recommendedName>
        <fullName evidence="2">Retrovirus-related Pol polyprotein from transposon TNT 1-94-like beta-barrel domain-containing protein</fullName>
    </recommendedName>
</protein>
<evidence type="ECO:0000313" key="3">
    <source>
        <dbReference type="EMBL" id="KNZ57619.1"/>
    </source>
</evidence>
<organism evidence="3 4">
    <name type="scientific">Puccinia sorghi</name>
    <dbReference type="NCBI Taxonomy" id="27349"/>
    <lineage>
        <taxon>Eukaryota</taxon>
        <taxon>Fungi</taxon>
        <taxon>Dikarya</taxon>
        <taxon>Basidiomycota</taxon>
        <taxon>Pucciniomycotina</taxon>
        <taxon>Pucciniomycetes</taxon>
        <taxon>Pucciniales</taxon>
        <taxon>Pucciniaceae</taxon>
        <taxon>Puccinia</taxon>
    </lineage>
</organism>
<dbReference type="OrthoDB" id="10620043at2759"/>
<dbReference type="VEuPathDB" id="FungiDB:VP01_2110g1"/>
<dbReference type="GO" id="GO:0008270">
    <property type="term" value="F:zinc ion binding"/>
    <property type="evidence" value="ECO:0007669"/>
    <property type="project" value="InterPro"/>
</dbReference>
<dbReference type="GO" id="GO:0003676">
    <property type="term" value="F:nucleic acid binding"/>
    <property type="evidence" value="ECO:0007669"/>
    <property type="project" value="InterPro"/>
</dbReference>
<keyword evidence="1" id="KW-0507">mRNA processing</keyword>
<sequence length="221" mass="24796">MDLDEIQAICHQPQGHYDPPHQRNAVPIQARQEQNKPSFSVEKATLHRGQPLNADLKMRCGNQCHYCKQEGHWCNNCAQFWSDVNNNIINTSPIPEFHNGKILIDSGASTHMSGSLKMFISKQELMQPKTIILAVADCSVTVRFKGTISILISKDLLMIDDVFYCLGVNGVIISVGRLTKAGWTLNCQRNRQSQFQSFTIKPSSVLLLPAIVEFFSSYTNS</sequence>
<gene>
    <name evidence="3" type="ORF">VP01_2110g1</name>
</gene>
<dbReference type="GO" id="GO:0006397">
    <property type="term" value="P:mRNA processing"/>
    <property type="evidence" value="ECO:0007669"/>
    <property type="project" value="UniProtKB-KW"/>
</dbReference>
<keyword evidence="4" id="KW-1185">Reference proteome</keyword>
<feature type="domain" description="Retrovirus-related Pol polyprotein from transposon TNT 1-94-like beta-barrel" evidence="2">
    <location>
        <begin position="103"/>
        <end position="182"/>
    </location>
</feature>
<dbReference type="Pfam" id="PF22936">
    <property type="entry name" value="Pol_BBD"/>
    <property type="match status" value="1"/>
</dbReference>
<dbReference type="InterPro" id="IPR036875">
    <property type="entry name" value="Znf_CCHC_sf"/>
</dbReference>
<dbReference type="EMBL" id="LAVV01006960">
    <property type="protein sequence ID" value="KNZ57619.1"/>
    <property type="molecule type" value="Genomic_DNA"/>
</dbReference>
<reference evidence="3 4" key="1">
    <citation type="submission" date="2015-08" db="EMBL/GenBank/DDBJ databases">
        <title>Next Generation Sequencing and Analysis of the Genome of Puccinia sorghi L Schw, the Causal Agent of Maize Common Rust.</title>
        <authorList>
            <person name="Rochi L."/>
            <person name="Burguener G."/>
            <person name="Darino M."/>
            <person name="Turjanski A."/>
            <person name="Kreff E."/>
            <person name="Dieguez M.J."/>
            <person name="Sacco F."/>
        </authorList>
    </citation>
    <scope>NUCLEOTIDE SEQUENCE [LARGE SCALE GENOMIC DNA]</scope>
    <source>
        <strain evidence="3 4">RO10H11247</strain>
    </source>
</reference>
<evidence type="ECO:0000313" key="4">
    <source>
        <dbReference type="Proteomes" id="UP000037035"/>
    </source>
</evidence>
<dbReference type="InterPro" id="IPR054722">
    <property type="entry name" value="PolX-like_BBD"/>
</dbReference>
<comment type="caution">
    <text evidence="3">The sequence shown here is derived from an EMBL/GenBank/DDBJ whole genome shotgun (WGS) entry which is preliminary data.</text>
</comment>
<dbReference type="AlphaFoldDB" id="A0A0L6VA79"/>
<evidence type="ECO:0000259" key="2">
    <source>
        <dbReference type="Pfam" id="PF22936"/>
    </source>
</evidence>
<proteinExistence type="predicted"/>
<dbReference type="Proteomes" id="UP000037035">
    <property type="component" value="Unassembled WGS sequence"/>
</dbReference>
<evidence type="ECO:0000256" key="1">
    <source>
        <dbReference type="ARBA" id="ARBA00022664"/>
    </source>
</evidence>
<name>A0A0L6VA79_9BASI</name>
<dbReference type="Gene3D" id="4.10.60.10">
    <property type="entry name" value="Zinc finger, CCHC-type"/>
    <property type="match status" value="1"/>
</dbReference>